<dbReference type="AlphaFoldDB" id="A0A517QHI8"/>
<dbReference type="OrthoDB" id="288935at2"/>
<dbReference type="KEGG" id="tpol:Mal48_03220"/>
<dbReference type="EMBL" id="CP036267">
    <property type="protein sequence ID" value="QDT31091.1"/>
    <property type="molecule type" value="Genomic_DNA"/>
</dbReference>
<name>A0A517QHI8_9PLAN</name>
<evidence type="ECO:0000313" key="4">
    <source>
        <dbReference type="Proteomes" id="UP000315724"/>
    </source>
</evidence>
<accession>A0A517QHI8</accession>
<feature type="chain" id="PRO_5022143500" evidence="2">
    <location>
        <begin position="43"/>
        <end position="449"/>
    </location>
</feature>
<gene>
    <name evidence="3" type="ORF">Mal48_03220</name>
</gene>
<dbReference type="Proteomes" id="UP000315724">
    <property type="component" value="Chromosome"/>
</dbReference>
<feature type="region of interest" description="Disordered" evidence="1">
    <location>
        <begin position="59"/>
        <end position="92"/>
    </location>
</feature>
<feature type="compositionally biased region" description="Low complexity" evidence="1">
    <location>
        <begin position="75"/>
        <end position="86"/>
    </location>
</feature>
<dbReference type="RefSeq" id="WP_145195418.1">
    <property type="nucleotide sequence ID" value="NZ_CP036267.1"/>
</dbReference>
<keyword evidence="2" id="KW-0732">Signal</keyword>
<evidence type="ECO:0000256" key="2">
    <source>
        <dbReference type="SAM" id="SignalP"/>
    </source>
</evidence>
<reference evidence="3 4" key="1">
    <citation type="submission" date="2019-02" db="EMBL/GenBank/DDBJ databases">
        <title>Deep-cultivation of Planctomycetes and their phenomic and genomic characterization uncovers novel biology.</title>
        <authorList>
            <person name="Wiegand S."/>
            <person name="Jogler M."/>
            <person name="Boedeker C."/>
            <person name="Pinto D."/>
            <person name="Vollmers J."/>
            <person name="Rivas-Marin E."/>
            <person name="Kohn T."/>
            <person name="Peeters S.H."/>
            <person name="Heuer A."/>
            <person name="Rast P."/>
            <person name="Oberbeckmann S."/>
            <person name="Bunk B."/>
            <person name="Jeske O."/>
            <person name="Meyerdierks A."/>
            <person name="Storesund J.E."/>
            <person name="Kallscheuer N."/>
            <person name="Luecker S."/>
            <person name="Lage O.M."/>
            <person name="Pohl T."/>
            <person name="Merkel B.J."/>
            <person name="Hornburger P."/>
            <person name="Mueller R.-W."/>
            <person name="Bruemmer F."/>
            <person name="Labrenz M."/>
            <person name="Spormann A.M."/>
            <person name="Op den Camp H."/>
            <person name="Overmann J."/>
            <person name="Amann R."/>
            <person name="Jetten M.S.M."/>
            <person name="Mascher T."/>
            <person name="Medema M.H."/>
            <person name="Devos D.P."/>
            <person name="Kaster A.-K."/>
            <person name="Ovreas L."/>
            <person name="Rohde M."/>
            <person name="Galperin M.Y."/>
            <person name="Jogler C."/>
        </authorList>
    </citation>
    <scope>NUCLEOTIDE SEQUENCE [LARGE SCALE GENOMIC DNA]</scope>
    <source>
        <strain evidence="3 4">Mal48</strain>
    </source>
</reference>
<proteinExistence type="predicted"/>
<protein>
    <submittedName>
        <fullName evidence="3">Uncharacterized protein</fullName>
    </submittedName>
</protein>
<sequence length="449" mass="49117" precursor="true">MSDLHSPMMELWSFCNFNATKRSALAACLLTCLTVSSGFAQAWTQYDSNWVPVKVRQKSVDKVEEASPTSSMITSADANENSNANSKTNATDSATANVTAIETTPVETSFPALQWVSAEEESVNTVDFEVNEIAPPPPESEIEEPATTEIPAPAPFPVILAESENGCLGQECNSSCTPESGCQTAATECDVDNSLLLDDQSLCQMRGPSDQFEAPASRRWIFWKDECQTSEPGPICCSLQERMVNWRLSSMYLEGCMPEGYSLSCFIETVSHVEFHGTPLASNGPADPGGSFADAQVTEGKNVKTLQQISINITPPPGKLPPDRAAERFKKLTAQAHIPGTHRLWNGTSFYWDASLLNHQPLYFEDVNLERHGFSHGCWQPFVSGAKFFSRIPALPYLMTAEPPQETHYTLGESRPGNHACYVCERPPFSWKAVVVQGAATTGLVFLIP</sequence>
<feature type="signal peptide" evidence="2">
    <location>
        <begin position="1"/>
        <end position="42"/>
    </location>
</feature>
<keyword evidence="4" id="KW-1185">Reference proteome</keyword>
<organism evidence="3 4">
    <name type="scientific">Thalassoglobus polymorphus</name>
    <dbReference type="NCBI Taxonomy" id="2527994"/>
    <lineage>
        <taxon>Bacteria</taxon>
        <taxon>Pseudomonadati</taxon>
        <taxon>Planctomycetota</taxon>
        <taxon>Planctomycetia</taxon>
        <taxon>Planctomycetales</taxon>
        <taxon>Planctomycetaceae</taxon>
        <taxon>Thalassoglobus</taxon>
    </lineage>
</organism>
<evidence type="ECO:0000313" key="3">
    <source>
        <dbReference type="EMBL" id="QDT31091.1"/>
    </source>
</evidence>
<evidence type="ECO:0000256" key="1">
    <source>
        <dbReference type="SAM" id="MobiDB-lite"/>
    </source>
</evidence>